<dbReference type="PANTHER" id="PTHR34294">
    <property type="entry name" value="TRANSCRIPTIONAL REGULATOR-RELATED"/>
    <property type="match status" value="1"/>
</dbReference>
<dbReference type="GO" id="GO:0030246">
    <property type="term" value="F:carbohydrate binding"/>
    <property type="evidence" value="ECO:0007669"/>
    <property type="project" value="InterPro"/>
</dbReference>
<keyword evidence="2" id="KW-0805">Transcription regulation</keyword>
<feature type="domain" description="Sugar-binding" evidence="5">
    <location>
        <begin position="79"/>
        <end position="340"/>
    </location>
</feature>
<dbReference type="OrthoDB" id="186585at2"/>
<evidence type="ECO:0000256" key="4">
    <source>
        <dbReference type="ARBA" id="ARBA00023163"/>
    </source>
</evidence>
<evidence type="ECO:0000313" key="7">
    <source>
        <dbReference type="Proteomes" id="UP000274909"/>
    </source>
</evidence>
<evidence type="ECO:0000313" key="6">
    <source>
        <dbReference type="EMBL" id="RUR01666.1"/>
    </source>
</evidence>
<comment type="similarity">
    <text evidence="1">Belongs to the SorC transcriptional regulatory family.</text>
</comment>
<dbReference type="GO" id="GO:0003677">
    <property type="term" value="F:DNA binding"/>
    <property type="evidence" value="ECO:0007669"/>
    <property type="project" value="UniProtKB-KW"/>
</dbReference>
<keyword evidence="3" id="KW-0238">DNA-binding</keyword>
<dbReference type="AlphaFoldDB" id="A0A3S1CSU0"/>
<keyword evidence="4" id="KW-0804">Transcription</keyword>
<dbReference type="Pfam" id="PF04198">
    <property type="entry name" value="Sugar-bind"/>
    <property type="match status" value="1"/>
</dbReference>
<proteinExistence type="inferred from homology"/>
<dbReference type="Gene3D" id="1.10.10.10">
    <property type="entry name" value="Winged helix-like DNA-binding domain superfamily/Winged helix DNA-binding domain"/>
    <property type="match status" value="1"/>
</dbReference>
<dbReference type="InterPro" id="IPR007324">
    <property type="entry name" value="Sugar-bd_dom_put"/>
</dbReference>
<dbReference type="InterPro" id="IPR051054">
    <property type="entry name" value="SorC_transcr_regulators"/>
</dbReference>
<organism evidence="6 7">
    <name type="scientific">Labedella endophytica</name>
    <dbReference type="NCBI Taxonomy" id="1523160"/>
    <lineage>
        <taxon>Bacteria</taxon>
        <taxon>Bacillati</taxon>
        <taxon>Actinomycetota</taxon>
        <taxon>Actinomycetes</taxon>
        <taxon>Micrococcales</taxon>
        <taxon>Microbacteriaceae</taxon>
        <taxon>Labedella</taxon>
    </lineage>
</organism>
<protein>
    <submittedName>
        <fullName evidence="6">Transcriptional regulator</fullName>
    </submittedName>
</protein>
<evidence type="ECO:0000256" key="2">
    <source>
        <dbReference type="ARBA" id="ARBA00023015"/>
    </source>
</evidence>
<evidence type="ECO:0000256" key="1">
    <source>
        <dbReference type="ARBA" id="ARBA00010466"/>
    </source>
</evidence>
<accession>A0A3S1CSU0</accession>
<dbReference type="InterPro" id="IPR036388">
    <property type="entry name" value="WH-like_DNA-bd_sf"/>
</dbReference>
<sequence length="350" mass="35715">MTLIRANGDAMADGIERAPGASLLEAAVVARRYYLDRRQKSEIATELGVSRFKVARLLDLAHAAGLVHITVDVPADVDLPLSDRLVARFGMRRAIVVRGTTPDGETAMDGATLLPVVGVAAARFLAETLRADETVGVSWGAGVGAVVDAIEGARAAAVVQLVGGVRPTPLGSRSPTRPSRSGRDIVQALAGRLGAEAVPLDGPLLLESARTAALLRRDPSVAETIARFGDVTTALVGIGSWSPPSSSLVEAVTGEERRALVREGAVADVCGIVLGGDGRAVRSALPDRMIGIDATALGAVRNVVAVASGIDKAAAVAACLRSGLVDVLVTDAATAARVLAIGEADSPGAR</sequence>
<dbReference type="RefSeq" id="WP_127049427.1">
    <property type="nucleotide sequence ID" value="NZ_RZGZ01000002.1"/>
</dbReference>
<dbReference type="SUPFAM" id="SSF100950">
    <property type="entry name" value="NagB/RpiA/CoA transferase-like"/>
    <property type="match status" value="1"/>
</dbReference>
<gene>
    <name evidence="6" type="ORF">ELQ94_09335</name>
</gene>
<comment type="caution">
    <text evidence="6">The sequence shown here is derived from an EMBL/GenBank/DDBJ whole genome shotgun (WGS) entry which is preliminary data.</text>
</comment>
<evidence type="ECO:0000259" key="5">
    <source>
        <dbReference type="Pfam" id="PF04198"/>
    </source>
</evidence>
<reference evidence="6 7" key="1">
    <citation type="submission" date="2018-12" db="EMBL/GenBank/DDBJ databases">
        <authorList>
            <person name="Li F."/>
        </authorList>
    </citation>
    <scope>NUCLEOTIDE SEQUENCE [LARGE SCALE GENOMIC DNA]</scope>
    <source>
        <strain evidence="6 7">EGI 6500705</strain>
    </source>
</reference>
<dbReference type="Proteomes" id="UP000274909">
    <property type="component" value="Unassembled WGS sequence"/>
</dbReference>
<dbReference type="PANTHER" id="PTHR34294:SF1">
    <property type="entry name" value="TRANSCRIPTIONAL REGULATOR LSRR"/>
    <property type="match status" value="1"/>
</dbReference>
<keyword evidence="7" id="KW-1185">Reference proteome</keyword>
<name>A0A3S1CSU0_9MICO</name>
<dbReference type="InterPro" id="IPR037171">
    <property type="entry name" value="NagB/RpiA_transferase-like"/>
</dbReference>
<dbReference type="EMBL" id="RZGZ01000002">
    <property type="protein sequence ID" value="RUR01666.1"/>
    <property type="molecule type" value="Genomic_DNA"/>
</dbReference>
<evidence type="ECO:0000256" key="3">
    <source>
        <dbReference type="ARBA" id="ARBA00023125"/>
    </source>
</evidence>
<dbReference type="Gene3D" id="3.40.50.1360">
    <property type="match status" value="1"/>
</dbReference>